<gene>
    <name evidence="3" type="ORF">SAMN05421773_101626</name>
</gene>
<dbReference type="RefSeq" id="WP_093837005.1">
    <property type="nucleotide sequence ID" value="NZ_FOLM01000001.1"/>
</dbReference>
<sequence length="166" mass="17223">METGGRLYTVDQVAGMLGLHAKTVRGYVRDGRLKAARLGKRYRITAEDLEEFAGQPVAPGADAAAPAAAPAGPGAAGGAGGRPPHAEATTIVQVDAADRDAAHRITTVLGAAMTAPERGRRESPLRVETVYDEERAVLKVILLGGLERVAGVLRILGAVVEDTQHG</sequence>
<evidence type="ECO:0000313" key="4">
    <source>
        <dbReference type="Proteomes" id="UP000199207"/>
    </source>
</evidence>
<feature type="region of interest" description="Disordered" evidence="1">
    <location>
        <begin position="58"/>
        <end position="85"/>
    </location>
</feature>
<keyword evidence="4" id="KW-1185">Reference proteome</keyword>
<evidence type="ECO:0000259" key="2">
    <source>
        <dbReference type="Pfam" id="PF12728"/>
    </source>
</evidence>
<dbReference type="OrthoDB" id="3401953at2"/>
<dbReference type="InterPro" id="IPR009061">
    <property type="entry name" value="DNA-bd_dom_put_sf"/>
</dbReference>
<dbReference type="STRING" id="910347.SAMN05421773_101626"/>
<feature type="domain" description="Helix-turn-helix" evidence="2">
    <location>
        <begin position="7"/>
        <end position="53"/>
    </location>
</feature>
<dbReference type="GO" id="GO:0003677">
    <property type="term" value="F:DNA binding"/>
    <property type="evidence" value="ECO:0007669"/>
    <property type="project" value="InterPro"/>
</dbReference>
<evidence type="ECO:0000313" key="3">
    <source>
        <dbReference type="EMBL" id="SFB94891.1"/>
    </source>
</evidence>
<dbReference type="AlphaFoldDB" id="A0A1I1F6G8"/>
<dbReference type="InterPro" id="IPR041657">
    <property type="entry name" value="HTH_17"/>
</dbReference>
<evidence type="ECO:0000256" key="1">
    <source>
        <dbReference type="SAM" id="MobiDB-lite"/>
    </source>
</evidence>
<accession>A0A1I1F6G8</accession>
<feature type="compositionally biased region" description="Low complexity" evidence="1">
    <location>
        <begin position="58"/>
        <end position="73"/>
    </location>
</feature>
<reference evidence="3 4" key="1">
    <citation type="submission" date="2016-10" db="EMBL/GenBank/DDBJ databases">
        <authorList>
            <person name="de Groot N.N."/>
        </authorList>
    </citation>
    <scope>NUCLEOTIDE SEQUENCE [LARGE SCALE GENOMIC DNA]</scope>
    <source>
        <strain evidence="3 4">CGMCC 4.5739</strain>
    </source>
</reference>
<dbReference type="SUPFAM" id="SSF46955">
    <property type="entry name" value="Putative DNA-binding domain"/>
    <property type="match status" value="1"/>
</dbReference>
<dbReference type="InterPro" id="IPR010093">
    <property type="entry name" value="SinI_DNA-bd"/>
</dbReference>
<name>A0A1I1F6G8_9ACTN</name>
<dbReference type="NCBIfam" id="TIGR01764">
    <property type="entry name" value="excise"/>
    <property type="match status" value="1"/>
</dbReference>
<proteinExistence type="predicted"/>
<dbReference type="EMBL" id="FOLM01000001">
    <property type="protein sequence ID" value="SFB94891.1"/>
    <property type="molecule type" value="Genomic_DNA"/>
</dbReference>
<dbReference type="Pfam" id="PF12728">
    <property type="entry name" value="HTH_17"/>
    <property type="match status" value="1"/>
</dbReference>
<organism evidence="3 4">
    <name type="scientific">Streptomyces aidingensis</name>
    <dbReference type="NCBI Taxonomy" id="910347"/>
    <lineage>
        <taxon>Bacteria</taxon>
        <taxon>Bacillati</taxon>
        <taxon>Actinomycetota</taxon>
        <taxon>Actinomycetes</taxon>
        <taxon>Kitasatosporales</taxon>
        <taxon>Streptomycetaceae</taxon>
        <taxon>Streptomyces</taxon>
    </lineage>
</organism>
<protein>
    <submittedName>
        <fullName evidence="3">DNA binding domain-containing protein, excisionase family</fullName>
    </submittedName>
</protein>
<dbReference type="Proteomes" id="UP000199207">
    <property type="component" value="Unassembled WGS sequence"/>
</dbReference>